<feature type="region of interest" description="Disordered" evidence="3">
    <location>
        <begin position="263"/>
        <end position="387"/>
    </location>
</feature>
<dbReference type="PANTHER" id="PTHR23251:SF0">
    <property type="entry name" value="PROTEIN LYRIC"/>
    <property type="match status" value="1"/>
</dbReference>
<dbReference type="InterPro" id="IPR031402">
    <property type="entry name" value="LYRIC"/>
</dbReference>
<feature type="region of interest" description="Disordered" evidence="3">
    <location>
        <begin position="1"/>
        <end position="237"/>
    </location>
</feature>
<feature type="compositionally biased region" description="Low complexity" evidence="3">
    <location>
        <begin position="269"/>
        <end position="282"/>
    </location>
</feature>
<dbReference type="GO" id="GO:0003712">
    <property type="term" value="F:transcription coregulator activity"/>
    <property type="evidence" value="ECO:0007669"/>
    <property type="project" value="TreeGrafter"/>
</dbReference>
<organism evidence="4 5">
    <name type="scientific">Synaphobranchus kaupii</name>
    <name type="common">Kaup's arrowtooth eel</name>
    <dbReference type="NCBI Taxonomy" id="118154"/>
    <lineage>
        <taxon>Eukaryota</taxon>
        <taxon>Metazoa</taxon>
        <taxon>Chordata</taxon>
        <taxon>Craniata</taxon>
        <taxon>Vertebrata</taxon>
        <taxon>Euteleostomi</taxon>
        <taxon>Actinopterygii</taxon>
        <taxon>Neopterygii</taxon>
        <taxon>Teleostei</taxon>
        <taxon>Anguilliformes</taxon>
        <taxon>Synaphobranchidae</taxon>
        <taxon>Synaphobranchus</taxon>
    </lineage>
</organism>
<evidence type="ECO:0000313" key="5">
    <source>
        <dbReference type="Proteomes" id="UP001152622"/>
    </source>
</evidence>
<comment type="subcellular location">
    <subcellularLocation>
        <location evidence="1">Nucleus</location>
    </subcellularLocation>
</comment>
<name>A0A9Q1IB08_SYNKA</name>
<dbReference type="AlphaFoldDB" id="A0A9Q1IB08"/>
<keyword evidence="2" id="KW-0539">Nucleus</keyword>
<reference evidence="4" key="1">
    <citation type="journal article" date="2023" name="Science">
        <title>Genome structures resolve the early diversification of teleost fishes.</title>
        <authorList>
            <person name="Parey E."/>
            <person name="Louis A."/>
            <person name="Montfort J."/>
            <person name="Bouchez O."/>
            <person name="Roques C."/>
            <person name="Iampietro C."/>
            <person name="Lluch J."/>
            <person name="Castinel A."/>
            <person name="Donnadieu C."/>
            <person name="Desvignes T."/>
            <person name="Floi Bucao C."/>
            <person name="Jouanno E."/>
            <person name="Wen M."/>
            <person name="Mejri S."/>
            <person name="Dirks R."/>
            <person name="Jansen H."/>
            <person name="Henkel C."/>
            <person name="Chen W.J."/>
            <person name="Zahm M."/>
            <person name="Cabau C."/>
            <person name="Klopp C."/>
            <person name="Thompson A.W."/>
            <person name="Robinson-Rechavi M."/>
            <person name="Braasch I."/>
            <person name="Lecointre G."/>
            <person name="Bobe J."/>
            <person name="Postlethwait J.H."/>
            <person name="Berthelot C."/>
            <person name="Roest Crollius H."/>
            <person name="Guiguen Y."/>
        </authorList>
    </citation>
    <scope>NUCLEOTIDE SEQUENCE</scope>
    <source>
        <strain evidence="4">WJC10195</strain>
    </source>
</reference>
<feature type="compositionally biased region" description="Polar residues" evidence="3">
    <location>
        <begin position="27"/>
        <end position="48"/>
    </location>
</feature>
<feature type="compositionally biased region" description="Basic and acidic residues" evidence="3">
    <location>
        <begin position="344"/>
        <end position="353"/>
    </location>
</feature>
<proteinExistence type="predicted"/>
<comment type="caution">
    <text evidence="4">The sequence shown here is derived from an EMBL/GenBank/DDBJ whole genome shotgun (WGS) entry which is preliminary data.</text>
</comment>
<feature type="compositionally biased region" description="Basic residues" evidence="3">
    <location>
        <begin position="375"/>
        <end position="387"/>
    </location>
</feature>
<dbReference type="OrthoDB" id="9425729at2759"/>
<dbReference type="GO" id="GO:0043066">
    <property type="term" value="P:negative regulation of apoptotic process"/>
    <property type="evidence" value="ECO:0007669"/>
    <property type="project" value="InterPro"/>
</dbReference>
<sequence>MHGNLPPPGPNKTNGAIKQKRRRGQRGISSTFSVDFNNADVSLEQVLQTPFRLTVKRSRQDPTKKKRKEKERDQPNGHPATTPEGSIADSEATRSPARPDGKPLKPKKKKRKTDHSEKRVLLLSNDLFPTKDRREEEESGVWERKMSSREKRQMRKERMKRKENPRVGLQQRPPMAEIRWNTPPHPEGEWQPRPAGGETRGPEARPTGGGPRREARPQEAGTVEKTSRKAVEWAPPSGLEEDIFSHVGTWNSKDVKIEPVTFGTVPDLSSDFGNSSSQPSPSSEEKCSQMTSLGVEDAWLSLEDSSEADQTSDWKPPREEWGNWAGEEDVLGQEAGQGQRLGRTAREGHEDLATLRGAENKATPTSADDADGKKDRKKKKRRMRKET</sequence>
<dbReference type="Proteomes" id="UP001152622">
    <property type="component" value="Chromosome 24"/>
</dbReference>
<dbReference type="GO" id="GO:0005634">
    <property type="term" value="C:nucleus"/>
    <property type="evidence" value="ECO:0007669"/>
    <property type="project" value="UniProtKB-SubCell"/>
</dbReference>
<protein>
    <submittedName>
        <fullName evidence="4">Uncharacterized protein</fullName>
    </submittedName>
</protein>
<keyword evidence="5" id="KW-1185">Reference proteome</keyword>
<dbReference type="InterPro" id="IPR052305">
    <property type="entry name" value="TransReg_TumorExp"/>
</dbReference>
<evidence type="ECO:0000256" key="3">
    <source>
        <dbReference type="SAM" id="MobiDB-lite"/>
    </source>
</evidence>
<feature type="compositionally biased region" description="Pro residues" evidence="3">
    <location>
        <begin position="1"/>
        <end position="10"/>
    </location>
</feature>
<evidence type="ECO:0000313" key="4">
    <source>
        <dbReference type="EMBL" id="KAJ8333044.1"/>
    </source>
</evidence>
<dbReference type="GO" id="GO:0043123">
    <property type="term" value="P:positive regulation of canonical NF-kappaB signal transduction"/>
    <property type="evidence" value="ECO:0007669"/>
    <property type="project" value="InterPro"/>
</dbReference>
<dbReference type="GO" id="GO:0045766">
    <property type="term" value="P:positive regulation of angiogenesis"/>
    <property type="evidence" value="ECO:0007669"/>
    <property type="project" value="InterPro"/>
</dbReference>
<accession>A0A9Q1IB08</accession>
<dbReference type="Pfam" id="PF15686">
    <property type="entry name" value="LYRIC"/>
    <property type="match status" value="1"/>
</dbReference>
<feature type="compositionally biased region" description="Basic residues" evidence="3">
    <location>
        <begin position="104"/>
        <end position="113"/>
    </location>
</feature>
<dbReference type="PANTHER" id="PTHR23251">
    <property type="entry name" value="LYSINE-RICH CEACAM1 CO-ISOLATED PROTEIN LYRIC PROTEIN"/>
    <property type="match status" value="1"/>
</dbReference>
<evidence type="ECO:0000256" key="2">
    <source>
        <dbReference type="ARBA" id="ARBA00023242"/>
    </source>
</evidence>
<dbReference type="EMBL" id="JAINUF010000024">
    <property type="protein sequence ID" value="KAJ8333044.1"/>
    <property type="molecule type" value="Genomic_DNA"/>
</dbReference>
<gene>
    <name evidence="4" type="ORF">SKAU_G00419400</name>
</gene>
<feature type="compositionally biased region" description="Basic and acidic residues" evidence="3">
    <location>
        <begin position="129"/>
        <end position="151"/>
    </location>
</feature>
<dbReference type="GO" id="GO:0006357">
    <property type="term" value="P:regulation of transcription by RNA polymerase II"/>
    <property type="evidence" value="ECO:0007669"/>
    <property type="project" value="TreeGrafter"/>
</dbReference>
<evidence type="ECO:0000256" key="1">
    <source>
        <dbReference type="ARBA" id="ARBA00004123"/>
    </source>
</evidence>